<evidence type="ECO:0000259" key="6">
    <source>
        <dbReference type="Pfam" id="PF16656"/>
    </source>
</evidence>
<feature type="domain" description="Purple acid phosphatase C-terminal" evidence="5">
    <location>
        <begin position="381"/>
        <end position="444"/>
    </location>
</feature>
<dbReference type="InterPro" id="IPR025733">
    <property type="entry name" value="PAPs_C"/>
</dbReference>
<sequence length="542" mass="61889">MVMKSVTEMKFGGPASLLHLMTVFFLLSCLSPDLCAHADPVRKVDSRDSAYFQVKPATDVTLPRQIHIAFGIEPTDMTILWATEMPDQSIVQYYPQNQPGSTATVDGKSVTFDNNTDGWKHLHRVAIHDLTPGILYFYSVGGGIQSLRSKFFSFRVPFKYEPHTYMVFGDLGTRSANLQFLVHESRARNYSAIFHVGDIAYDLGRDGGKVGDKFLNLIQLMSANTPYMTVPGDHDLFQDDQYRYRFSNPNADWPMQMDQLWYSIDMGKTHFVCISTEIFFTDKGNEERFMKWLQHDLTKANDNRSNFPWVVVMAHRPMYCSVDDTREDCRKPDSVVRQSLESVYSQFGVDVVFSGHNHMYERTWPTYQNKAVALNYINPLAPVHIIVGSLGNQYLTEYISKSGGGWSAFTKSAMEMEIYGRLTVYNYTHLNWEARSAMDNSLVDKMLIIQRVHGPFLNPQVNIPDPLGEAGKAWRNKNGATEDDGSLINLNFFVVYDDYNTRVTVLCFTSIILLIGVCLRKKIINFLRFCCLKNDKCNNNIT</sequence>
<dbReference type="InterPro" id="IPR004843">
    <property type="entry name" value="Calcineurin-like_PHP"/>
</dbReference>
<dbReference type="GO" id="GO:0003993">
    <property type="term" value="F:acid phosphatase activity"/>
    <property type="evidence" value="ECO:0007669"/>
    <property type="project" value="UniProtKB-EC"/>
</dbReference>
<comment type="similarity">
    <text evidence="3">Belongs to the metallophosphoesterase superfamily. Purple acid phosphatase family.</text>
</comment>
<evidence type="ECO:0000259" key="4">
    <source>
        <dbReference type="Pfam" id="PF00149"/>
    </source>
</evidence>
<dbReference type="InterPro" id="IPR029052">
    <property type="entry name" value="Metallo-depent_PP-like"/>
</dbReference>
<evidence type="ECO:0000259" key="5">
    <source>
        <dbReference type="Pfam" id="PF14008"/>
    </source>
</evidence>
<dbReference type="PANTHER" id="PTHR45867:SF10">
    <property type="entry name" value="PURPLE ACID PHOSPHATASE"/>
    <property type="match status" value="1"/>
</dbReference>
<keyword evidence="1 3" id="KW-0732">Signal</keyword>
<evidence type="ECO:0000256" key="1">
    <source>
        <dbReference type="ARBA" id="ARBA00022729"/>
    </source>
</evidence>
<dbReference type="Gene3D" id="2.60.40.380">
    <property type="entry name" value="Purple acid phosphatase-like, N-terminal"/>
    <property type="match status" value="1"/>
</dbReference>
<keyword evidence="8" id="KW-1185">Reference proteome</keyword>
<evidence type="ECO:0000256" key="2">
    <source>
        <dbReference type="ARBA" id="ARBA00023180"/>
    </source>
</evidence>
<dbReference type="InterPro" id="IPR015914">
    <property type="entry name" value="PAPs_N"/>
</dbReference>
<keyword evidence="2" id="KW-0325">Glycoprotein</keyword>
<comment type="caution">
    <text evidence="7">The sequence shown here is derived from an EMBL/GenBank/DDBJ whole genome shotgun (WGS) entry which is preliminary data.</text>
</comment>
<reference evidence="7 8" key="1">
    <citation type="journal article" date="2017" name="Nat. Ecol. Evol.">
        <title>Scallop genome provides insights into evolution of bilaterian karyotype and development.</title>
        <authorList>
            <person name="Wang S."/>
            <person name="Zhang J."/>
            <person name="Jiao W."/>
            <person name="Li J."/>
            <person name="Xun X."/>
            <person name="Sun Y."/>
            <person name="Guo X."/>
            <person name="Huan P."/>
            <person name="Dong B."/>
            <person name="Zhang L."/>
            <person name="Hu X."/>
            <person name="Sun X."/>
            <person name="Wang J."/>
            <person name="Zhao C."/>
            <person name="Wang Y."/>
            <person name="Wang D."/>
            <person name="Huang X."/>
            <person name="Wang R."/>
            <person name="Lv J."/>
            <person name="Li Y."/>
            <person name="Zhang Z."/>
            <person name="Liu B."/>
            <person name="Lu W."/>
            <person name="Hui Y."/>
            <person name="Liang J."/>
            <person name="Zhou Z."/>
            <person name="Hou R."/>
            <person name="Li X."/>
            <person name="Liu Y."/>
            <person name="Li H."/>
            <person name="Ning X."/>
            <person name="Lin Y."/>
            <person name="Zhao L."/>
            <person name="Xing Q."/>
            <person name="Dou J."/>
            <person name="Li Y."/>
            <person name="Mao J."/>
            <person name="Guo H."/>
            <person name="Dou H."/>
            <person name="Li T."/>
            <person name="Mu C."/>
            <person name="Jiang W."/>
            <person name="Fu Q."/>
            <person name="Fu X."/>
            <person name="Miao Y."/>
            <person name="Liu J."/>
            <person name="Yu Q."/>
            <person name="Li R."/>
            <person name="Liao H."/>
            <person name="Li X."/>
            <person name="Kong Y."/>
            <person name="Jiang Z."/>
            <person name="Chourrout D."/>
            <person name="Li R."/>
            <person name="Bao Z."/>
        </authorList>
    </citation>
    <scope>NUCLEOTIDE SEQUENCE [LARGE SCALE GENOMIC DNA]</scope>
    <source>
        <strain evidence="7 8">PY_sf001</strain>
    </source>
</reference>
<keyword evidence="3" id="KW-0378">Hydrolase</keyword>
<dbReference type="OrthoDB" id="45007at2759"/>
<dbReference type="STRING" id="6573.A0A210PFM7"/>
<organism evidence="7 8">
    <name type="scientific">Mizuhopecten yessoensis</name>
    <name type="common">Japanese scallop</name>
    <name type="synonym">Patinopecten yessoensis</name>
    <dbReference type="NCBI Taxonomy" id="6573"/>
    <lineage>
        <taxon>Eukaryota</taxon>
        <taxon>Metazoa</taxon>
        <taxon>Spiralia</taxon>
        <taxon>Lophotrochozoa</taxon>
        <taxon>Mollusca</taxon>
        <taxon>Bivalvia</taxon>
        <taxon>Autobranchia</taxon>
        <taxon>Pteriomorphia</taxon>
        <taxon>Pectinida</taxon>
        <taxon>Pectinoidea</taxon>
        <taxon>Pectinidae</taxon>
        <taxon>Mizuhopecten</taxon>
    </lineage>
</organism>
<feature type="chain" id="PRO_5011831239" description="Purple acid phosphatase" evidence="3">
    <location>
        <begin position="37"/>
        <end position="542"/>
    </location>
</feature>
<dbReference type="PANTHER" id="PTHR45867">
    <property type="entry name" value="PURPLE ACID PHOSPHATASE"/>
    <property type="match status" value="1"/>
</dbReference>
<name>A0A210PFM7_MIZYE</name>
<accession>A0A210PFM7</accession>
<protein>
    <recommendedName>
        <fullName evidence="3">Purple acid phosphatase</fullName>
        <ecNumber evidence="3">3.1.3.2</ecNumber>
    </recommendedName>
</protein>
<feature type="domain" description="Purple acid phosphatase N-terminal" evidence="6">
    <location>
        <begin position="63"/>
        <end position="155"/>
    </location>
</feature>
<dbReference type="SUPFAM" id="SSF56300">
    <property type="entry name" value="Metallo-dependent phosphatases"/>
    <property type="match status" value="1"/>
</dbReference>
<dbReference type="Pfam" id="PF00149">
    <property type="entry name" value="Metallophos"/>
    <property type="match status" value="1"/>
</dbReference>
<dbReference type="PROSITE" id="PS51257">
    <property type="entry name" value="PROKAR_LIPOPROTEIN"/>
    <property type="match status" value="1"/>
</dbReference>
<dbReference type="Gene3D" id="3.60.21.10">
    <property type="match status" value="1"/>
</dbReference>
<dbReference type="InterPro" id="IPR008963">
    <property type="entry name" value="Purple_acid_Pase-like_N"/>
</dbReference>
<evidence type="ECO:0000313" key="7">
    <source>
        <dbReference type="EMBL" id="OWF35303.1"/>
    </source>
</evidence>
<dbReference type="EMBL" id="NEDP02076733">
    <property type="protein sequence ID" value="OWF35303.1"/>
    <property type="molecule type" value="Genomic_DNA"/>
</dbReference>
<dbReference type="Pfam" id="PF14008">
    <property type="entry name" value="Metallophos_C"/>
    <property type="match status" value="1"/>
</dbReference>
<dbReference type="InterPro" id="IPR041792">
    <property type="entry name" value="MPP_PAP"/>
</dbReference>
<feature type="domain" description="Calcineurin-like phosphoesterase" evidence="4">
    <location>
        <begin position="165"/>
        <end position="360"/>
    </location>
</feature>
<dbReference type="EC" id="3.1.3.2" evidence="3"/>
<dbReference type="Pfam" id="PF16656">
    <property type="entry name" value="Pur_ac_phosph_N"/>
    <property type="match status" value="1"/>
</dbReference>
<evidence type="ECO:0000313" key="8">
    <source>
        <dbReference type="Proteomes" id="UP000242188"/>
    </source>
</evidence>
<feature type="signal peptide" evidence="3">
    <location>
        <begin position="1"/>
        <end position="36"/>
    </location>
</feature>
<evidence type="ECO:0000256" key="3">
    <source>
        <dbReference type="RuleBase" id="RU361203"/>
    </source>
</evidence>
<gene>
    <name evidence="7" type="ORF">KP79_PYT12064</name>
</gene>
<comment type="catalytic activity">
    <reaction evidence="3">
        <text>a phosphate monoester + H2O = an alcohol + phosphate</text>
        <dbReference type="Rhea" id="RHEA:15017"/>
        <dbReference type="ChEBI" id="CHEBI:15377"/>
        <dbReference type="ChEBI" id="CHEBI:30879"/>
        <dbReference type="ChEBI" id="CHEBI:43474"/>
        <dbReference type="ChEBI" id="CHEBI:67140"/>
        <dbReference type="EC" id="3.1.3.2"/>
    </reaction>
</comment>
<dbReference type="SUPFAM" id="SSF49363">
    <property type="entry name" value="Purple acid phosphatase, N-terminal domain"/>
    <property type="match status" value="1"/>
</dbReference>
<dbReference type="AlphaFoldDB" id="A0A210PFM7"/>
<dbReference type="CDD" id="cd00839">
    <property type="entry name" value="MPP_PAPs"/>
    <property type="match status" value="1"/>
</dbReference>
<dbReference type="Proteomes" id="UP000242188">
    <property type="component" value="Unassembled WGS sequence"/>
</dbReference>
<proteinExistence type="inferred from homology"/>
<dbReference type="GO" id="GO:0046872">
    <property type="term" value="F:metal ion binding"/>
    <property type="evidence" value="ECO:0007669"/>
    <property type="project" value="InterPro"/>
</dbReference>